<dbReference type="InterPro" id="IPR014729">
    <property type="entry name" value="Rossmann-like_a/b/a_fold"/>
</dbReference>
<dbReference type="InterPro" id="IPR009080">
    <property type="entry name" value="tRNAsynth_Ia_anticodon-bd"/>
</dbReference>
<sequence>MDLKMIFADVLHEQVLPHWDKEKLYTLIETPKFSHMGDAAFPCFGLAKEQKKAPQAIAAEVSGKVHSPYFASVEAAGPYVNVKFDPVKAGKQIVSMILDQQQQYGTQTFGNDRTVVLDLSSPNIAKPFSMGHLRSTVIGNAIAGIGEKCGFDTVKINYVGDWGTQFGKLMVAYKKWGNEEKVKQNPIAELFTLYKRFHEEAETDPSLDEEGRKAFKLLEDGDAEMVSLWKWFKDESLSAFKEIYTLLGVEFDSYNGEAFFNDKMDEVVELLSEKGLLTGSDGAQVVWMTDDTNLPPCLIKKSDGATLYATRDLAAALYRQREYGFDEALYIVGQEQTVHFKQVKNVLAQMGFEWADHMKHIPFGLYLKGGKKMSTRKGRVILLEEVLREAIALSQQNIESKNPHLPDAEAVAKAVGVGAVIFHDLKNDRLNDIEFSLDHMLTFEGETGPYIQYTNARAHSILRKSNVEAGSFTGLADVESWEVIKQLRLFPEVIARSWTHYSTSILAKYLIETAQHFNRYYGKTKILSGDGDQASRVSLVAAVSIVLTEGLRILGISAPTEM</sequence>
<evidence type="ECO:0000256" key="1">
    <source>
        <dbReference type="ARBA" id="ARBA00005594"/>
    </source>
</evidence>
<dbReference type="Pfam" id="PF00750">
    <property type="entry name" value="tRNA-synt_1d"/>
    <property type="match status" value="1"/>
</dbReference>
<dbReference type="SMART" id="SM00836">
    <property type="entry name" value="DALR_1"/>
    <property type="match status" value="1"/>
</dbReference>
<evidence type="ECO:0000256" key="6">
    <source>
        <dbReference type="ARBA" id="ARBA00023146"/>
    </source>
</evidence>
<protein>
    <recommendedName>
        <fullName evidence="8">Arginine--tRNA ligase</fullName>
        <ecNumber evidence="8">6.1.1.19</ecNumber>
    </recommendedName>
    <alternativeName>
        <fullName evidence="8">Arginyl-tRNA synthetase</fullName>
        <shortName evidence="8">ArgRS</shortName>
    </alternativeName>
</protein>
<dbReference type="InterPro" id="IPR001278">
    <property type="entry name" value="Arg-tRNA-ligase"/>
</dbReference>
<dbReference type="Gene3D" id="3.40.50.620">
    <property type="entry name" value="HUPs"/>
    <property type="match status" value="1"/>
</dbReference>
<keyword evidence="2 8" id="KW-0436">Ligase</keyword>
<dbReference type="PANTHER" id="PTHR11956">
    <property type="entry name" value="ARGINYL-TRNA SYNTHETASE"/>
    <property type="match status" value="1"/>
</dbReference>
<dbReference type="EC" id="6.1.1.19" evidence="8"/>
<dbReference type="PANTHER" id="PTHR11956:SF5">
    <property type="entry name" value="ARGININE--TRNA LIGASE, CYTOPLASMIC"/>
    <property type="match status" value="1"/>
</dbReference>
<dbReference type="SUPFAM" id="SSF47323">
    <property type="entry name" value="Anticodon-binding domain of a subclass of class I aminoacyl-tRNA synthetases"/>
    <property type="match status" value="1"/>
</dbReference>
<proteinExistence type="inferred from homology"/>
<dbReference type="SMART" id="SM01016">
    <property type="entry name" value="Arg_tRNA_synt_N"/>
    <property type="match status" value="1"/>
</dbReference>
<feature type="domain" description="Arginyl tRNA synthetase N-terminal" evidence="11">
    <location>
        <begin position="1"/>
        <end position="84"/>
    </location>
</feature>
<organism evidence="12 13">
    <name type="scientific">Rossellomorea marisflavi</name>
    <dbReference type="NCBI Taxonomy" id="189381"/>
    <lineage>
        <taxon>Bacteria</taxon>
        <taxon>Bacillati</taxon>
        <taxon>Bacillota</taxon>
        <taxon>Bacilli</taxon>
        <taxon>Bacillales</taxon>
        <taxon>Bacillaceae</taxon>
        <taxon>Rossellomorea</taxon>
    </lineage>
</organism>
<feature type="domain" description="DALR anticodon binding" evidence="10">
    <location>
        <begin position="451"/>
        <end position="562"/>
    </location>
</feature>
<keyword evidence="4 8" id="KW-0067">ATP-binding</keyword>
<keyword evidence="3 8" id="KW-0547">Nucleotide-binding</keyword>
<gene>
    <name evidence="8" type="primary">argS</name>
    <name evidence="12" type="ORF">AF331_09685</name>
</gene>
<evidence type="ECO:0000256" key="8">
    <source>
        <dbReference type="HAMAP-Rule" id="MF_00123"/>
    </source>
</evidence>
<dbReference type="Pfam" id="PF05746">
    <property type="entry name" value="DALR_1"/>
    <property type="match status" value="1"/>
</dbReference>
<keyword evidence="6 8" id="KW-0030">Aminoacyl-tRNA synthetase</keyword>
<dbReference type="SUPFAM" id="SSF52374">
    <property type="entry name" value="Nucleotidylyl transferase"/>
    <property type="match status" value="1"/>
</dbReference>
<dbReference type="GO" id="GO:0006420">
    <property type="term" value="P:arginyl-tRNA aminoacylation"/>
    <property type="evidence" value="ECO:0007669"/>
    <property type="project" value="UniProtKB-UniRule"/>
</dbReference>
<dbReference type="EMBL" id="LGUE01000003">
    <property type="protein sequence ID" value="KON90627.1"/>
    <property type="molecule type" value="Genomic_DNA"/>
</dbReference>
<dbReference type="PATRIC" id="fig|189381.12.peg.3847"/>
<dbReference type="NCBIfam" id="TIGR00456">
    <property type="entry name" value="argS"/>
    <property type="match status" value="1"/>
</dbReference>
<comment type="subunit">
    <text evidence="8">Monomer.</text>
</comment>
<dbReference type="InterPro" id="IPR008909">
    <property type="entry name" value="DALR_anticod-bd"/>
</dbReference>
<reference evidence="13" key="1">
    <citation type="submission" date="2015-07" db="EMBL/GenBank/DDBJ databases">
        <title>Fjat-14235 jcm11544.</title>
        <authorList>
            <person name="Liu B."/>
            <person name="Wang J."/>
            <person name="Zhu Y."/>
            <person name="Liu G."/>
            <person name="Chen Q."/>
            <person name="Chen Z."/>
            <person name="Lan J."/>
            <person name="Che J."/>
            <person name="Ge C."/>
            <person name="Shi H."/>
            <person name="Pan Z."/>
            <person name="Liu X."/>
        </authorList>
    </citation>
    <scope>NUCLEOTIDE SEQUENCE [LARGE SCALE GENOMIC DNA]</scope>
    <source>
        <strain evidence="13">JCM 11544</strain>
    </source>
</reference>
<comment type="catalytic activity">
    <reaction evidence="7 8">
        <text>tRNA(Arg) + L-arginine + ATP = L-arginyl-tRNA(Arg) + AMP + diphosphate</text>
        <dbReference type="Rhea" id="RHEA:20301"/>
        <dbReference type="Rhea" id="RHEA-COMP:9658"/>
        <dbReference type="Rhea" id="RHEA-COMP:9673"/>
        <dbReference type="ChEBI" id="CHEBI:30616"/>
        <dbReference type="ChEBI" id="CHEBI:32682"/>
        <dbReference type="ChEBI" id="CHEBI:33019"/>
        <dbReference type="ChEBI" id="CHEBI:78442"/>
        <dbReference type="ChEBI" id="CHEBI:78513"/>
        <dbReference type="ChEBI" id="CHEBI:456215"/>
        <dbReference type="EC" id="6.1.1.19"/>
    </reaction>
</comment>
<evidence type="ECO:0000259" key="11">
    <source>
        <dbReference type="SMART" id="SM01016"/>
    </source>
</evidence>
<dbReference type="STRING" id="189381.GCA_900166615_00663"/>
<evidence type="ECO:0000256" key="5">
    <source>
        <dbReference type="ARBA" id="ARBA00022917"/>
    </source>
</evidence>
<dbReference type="SUPFAM" id="SSF55190">
    <property type="entry name" value="Arginyl-tRNA synthetase (ArgRS), N-terminal 'additional' domain"/>
    <property type="match status" value="1"/>
</dbReference>
<dbReference type="Gene3D" id="1.10.730.10">
    <property type="entry name" value="Isoleucyl-tRNA Synthetase, Domain 1"/>
    <property type="match status" value="1"/>
</dbReference>
<evidence type="ECO:0000256" key="7">
    <source>
        <dbReference type="ARBA" id="ARBA00049339"/>
    </source>
</evidence>
<feature type="short sequence motif" description="'HIGH' region" evidence="8">
    <location>
        <begin position="122"/>
        <end position="132"/>
    </location>
</feature>
<comment type="caution">
    <text evidence="12">The sequence shown here is derived from an EMBL/GenBank/DDBJ whole genome shotgun (WGS) entry which is preliminary data.</text>
</comment>
<accession>A0A0M0GM99</accession>
<name>A0A0M0GM99_9BACI</name>
<keyword evidence="8" id="KW-0963">Cytoplasm</keyword>
<dbReference type="Gene3D" id="3.30.1360.70">
    <property type="entry name" value="Arginyl tRNA synthetase N-terminal domain"/>
    <property type="match status" value="1"/>
</dbReference>
<dbReference type="Proteomes" id="UP000037405">
    <property type="component" value="Unassembled WGS sequence"/>
</dbReference>
<dbReference type="AlphaFoldDB" id="A0A0M0GM99"/>
<dbReference type="InterPro" id="IPR035684">
    <property type="entry name" value="ArgRS_core"/>
</dbReference>
<evidence type="ECO:0000256" key="3">
    <source>
        <dbReference type="ARBA" id="ARBA00022741"/>
    </source>
</evidence>
<keyword evidence="13" id="KW-1185">Reference proteome</keyword>
<evidence type="ECO:0000259" key="10">
    <source>
        <dbReference type="SMART" id="SM00836"/>
    </source>
</evidence>
<keyword evidence="5 8" id="KW-0648">Protein biosynthesis</keyword>
<dbReference type="CDD" id="cd07956">
    <property type="entry name" value="Anticodon_Ia_Arg"/>
    <property type="match status" value="1"/>
</dbReference>
<evidence type="ECO:0000313" key="12">
    <source>
        <dbReference type="EMBL" id="KON90627.1"/>
    </source>
</evidence>
<evidence type="ECO:0000256" key="9">
    <source>
        <dbReference type="RuleBase" id="RU363038"/>
    </source>
</evidence>
<dbReference type="GO" id="GO:0004814">
    <property type="term" value="F:arginine-tRNA ligase activity"/>
    <property type="evidence" value="ECO:0007669"/>
    <property type="project" value="UniProtKB-UniRule"/>
</dbReference>
<dbReference type="GO" id="GO:0005737">
    <property type="term" value="C:cytoplasm"/>
    <property type="evidence" value="ECO:0007669"/>
    <property type="project" value="UniProtKB-SubCell"/>
</dbReference>
<comment type="subcellular location">
    <subcellularLocation>
        <location evidence="8">Cytoplasm</location>
    </subcellularLocation>
</comment>
<dbReference type="FunFam" id="3.40.50.620:FF:000116">
    <property type="entry name" value="Arginine--tRNA ligase"/>
    <property type="match status" value="1"/>
</dbReference>
<dbReference type="InterPro" id="IPR005148">
    <property type="entry name" value="Arg-tRNA-synth_N"/>
</dbReference>
<dbReference type="HAMAP" id="MF_00123">
    <property type="entry name" value="Arg_tRNA_synth"/>
    <property type="match status" value="1"/>
</dbReference>
<evidence type="ECO:0000256" key="2">
    <source>
        <dbReference type="ARBA" id="ARBA00022598"/>
    </source>
</evidence>
<dbReference type="GO" id="GO:0005524">
    <property type="term" value="F:ATP binding"/>
    <property type="evidence" value="ECO:0007669"/>
    <property type="project" value="UniProtKB-UniRule"/>
</dbReference>
<dbReference type="Pfam" id="PF03485">
    <property type="entry name" value="Arg_tRNA_synt_N"/>
    <property type="match status" value="1"/>
</dbReference>
<dbReference type="CDD" id="cd00671">
    <property type="entry name" value="ArgRS_core"/>
    <property type="match status" value="1"/>
</dbReference>
<evidence type="ECO:0000256" key="4">
    <source>
        <dbReference type="ARBA" id="ARBA00022840"/>
    </source>
</evidence>
<evidence type="ECO:0000313" key="13">
    <source>
        <dbReference type="Proteomes" id="UP000037405"/>
    </source>
</evidence>
<dbReference type="OrthoDB" id="9805987at2"/>
<dbReference type="PRINTS" id="PR01038">
    <property type="entry name" value="TRNASYNTHARG"/>
</dbReference>
<dbReference type="RefSeq" id="WP_053427948.1">
    <property type="nucleotide sequence ID" value="NZ_LGUE01000003.1"/>
</dbReference>
<dbReference type="InterPro" id="IPR036695">
    <property type="entry name" value="Arg-tRNA-synth_N_sf"/>
</dbReference>
<comment type="similarity">
    <text evidence="1 8 9">Belongs to the class-I aminoacyl-tRNA synthetase family.</text>
</comment>